<reference evidence="1 2" key="1">
    <citation type="submission" date="2015-01" db="EMBL/GenBank/DDBJ databases">
        <title>Evolution of Trichinella species and genotypes.</title>
        <authorList>
            <person name="Korhonen P.K."/>
            <person name="Edoardo P."/>
            <person name="Giuseppe L.R."/>
            <person name="Gasser R.B."/>
        </authorList>
    </citation>
    <scope>NUCLEOTIDE SEQUENCE [LARGE SCALE GENOMIC DNA]</scope>
    <source>
        <strain evidence="1">ISS588</strain>
    </source>
</reference>
<sequence>MESVRFEIEKKVVSRDSRSYSRMLQSSFMAGNFCWREISLCSSSYLLTFDFLTDTIGDRDFDRYNRRLEFSRLTVTWLNMHFQAFEMLLFNRKITAQEAERRNIVTE</sequence>
<gene>
    <name evidence="1" type="ORF">T4B_4285</name>
</gene>
<protein>
    <submittedName>
        <fullName evidence="1">Uncharacterized protein</fullName>
    </submittedName>
</protein>
<proteinExistence type="predicted"/>
<dbReference type="EMBL" id="JYDS01000229">
    <property type="protein sequence ID" value="KRZ20764.1"/>
    <property type="molecule type" value="Genomic_DNA"/>
</dbReference>
<accession>A0A0V1ID66</accession>
<evidence type="ECO:0000313" key="2">
    <source>
        <dbReference type="Proteomes" id="UP000054805"/>
    </source>
</evidence>
<dbReference type="Proteomes" id="UP000054805">
    <property type="component" value="Unassembled WGS sequence"/>
</dbReference>
<keyword evidence="2" id="KW-1185">Reference proteome</keyword>
<name>A0A0V1ID66_TRIPS</name>
<evidence type="ECO:0000313" key="1">
    <source>
        <dbReference type="EMBL" id="KRZ20764.1"/>
    </source>
</evidence>
<comment type="caution">
    <text evidence="1">The sequence shown here is derived from an EMBL/GenBank/DDBJ whole genome shotgun (WGS) entry which is preliminary data.</text>
</comment>
<organism evidence="1 2">
    <name type="scientific">Trichinella pseudospiralis</name>
    <name type="common">Parasitic roundworm</name>
    <dbReference type="NCBI Taxonomy" id="6337"/>
    <lineage>
        <taxon>Eukaryota</taxon>
        <taxon>Metazoa</taxon>
        <taxon>Ecdysozoa</taxon>
        <taxon>Nematoda</taxon>
        <taxon>Enoplea</taxon>
        <taxon>Dorylaimia</taxon>
        <taxon>Trichinellida</taxon>
        <taxon>Trichinellidae</taxon>
        <taxon>Trichinella</taxon>
    </lineage>
</organism>
<dbReference type="AlphaFoldDB" id="A0A0V1ID66"/>